<organism evidence="1 2">
    <name type="scientific">Levilactobacillus acidifarinae DSM 19394 = JCM 15949</name>
    <dbReference type="NCBI Taxonomy" id="1423715"/>
    <lineage>
        <taxon>Bacteria</taxon>
        <taxon>Bacillati</taxon>
        <taxon>Bacillota</taxon>
        <taxon>Bacilli</taxon>
        <taxon>Lactobacillales</taxon>
        <taxon>Lactobacillaceae</taxon>
        <taxon>Levilactobacillus</taxon>
    </lineage>
</organism>
<evidence type="ECO:0000313" key="2">
    <source>
        <dbReference type="Proteomes" id="UP000051955"/>
    </source>
</evidence>
<reference evidence="1 2" key="1">
    <citation type="journal article" date="2015" name="Genome Announc.">
        <title>Expanding the biotechnology potential of lactobacilli through comparative genomics of 213 strains and associated genera.</title>
        <authorList>
            <person name="Sun Z."/>
            <person name="Harris H.M."/>
            <person name="McCann A."/>
            <person name="Guo C."/>
            <person name="Argimon S."/>
            <person name="Zhang W."/>
            <person name="Yang X."/>
            <person name="Jeffery I.B."/>
            <person name="Cooney J.C."/>
            <person name="Kagawa T.F."/>
            <person name="Liu W."/>
            <person name="Song Y."/>
            <person name="Salvetti E."/>
            <person name="Wrobel A."/>
            <person name="Rasinkangas P."/>
            <person name="Parkhill J."/>
            <person name="Rea M.C."/>
            <person name="O'Sullivan O."/>
            <person name="Ritari J."/>
            <person name="Douillard F.P."/>
            <person name="Paul Ross R."/>
            <person name="Yang R."/>
            <person name="Briner A.E."/>
            <person name="Felis G.E."/>
            <person name="de Vos W.M."/>
            <person name="Barrangou R."/>
            <person name="Klaenhammer T.R."/>
            <person name="Caufield P.W."/>
            <person name="Cui Y."/>
            <person name="Zhang H."/>
            <person name="O'Toole P.W."/>
        </authorList>
    </citation>
    <scope>NUCLEOTIDE SEQUENCE [LARGE SCALE GENOMIC DNA]</scope>
    <source>
        <strain evidence="1 2">DSM 19394</strain>
    </source>
</reference>
<name>A0A0R1LRS0_9LACO</name>
<dbReference type="STRING" id="1423715.FD25_GL002092"/>
<dbReference type="EMBL" id="AZDV01000004">
    <property type="protein sequence ID" value="KRK96291.1"/>
    <property type="molecule type" value="Genomic_DNA"/>
</dbReference>
<proteinExistence type="predicted"/>
<evidence type="ECO:0008006" key="3">
    <source>
        <dbReference type="Google" id="ProtNLM"/>
    </source>
</evidence>
<protein>
    <recommendedName>
        <fullName evidence="3">Lactococcin 972 family bacteriocin</fullName>
    </recommendedName>
</protein>
<dbReference type="Proteomes" id="UP000051955">
    <property type="component" value="Unassembled WGS sequence"/>
</dbReference>
<keyword evidence="2" id="KW-1185">Reference proteome</keyword>
<comment type="caution">
    <text evidence="1">The sequence shown here is derived from an EMBL/GenBank/DDBJ whole genome shotgun (WGS) entry which is preliminary data.</text>
</comment>
<dbReference type="InterPro" id="IPR006540">
    <property type="entry name" value="Lactococcin_972"/>
</dbReference>
<dbReference type="Gene3D" id="2.60.40.2850">
    <property type="match status" value="1"/>
</dbReference>
<dbReference type="OrthoDB" id="2329117at2"/>
<sequence length="174" mass="18746">MCNHLFVLHWKRLKRFLLIKRKKDIIMSRKITTLLLSSLLGLALIPATGVSANVGNDDSSSTGGGYVELSTTDTTAPTPVISLNSNDTLAVSKAAVKGKGLAPYKWHHIDGGDWLFGVYGTKVQSTYKHAKRNHTATAHNGNGVGPRVKARAGNTAFSQVNATLTGNKAFYGFY</sequence>
<gene>
    <name evidence="1" type="ORF">FD25_GL002092</name>
</gene>
<accession>A0A0R1LRS0</accession>
<evidence type="ECO:0000313" key="1">
    <source>
        <dbReference type="EMBL" id="KRK96291.1"/>
    </source>
</evidence>
<dbReference type="AlphaFoldDB" id="A0A0R1LRS0"/>
<dbReference type="PATRIC" id="fig|1423715.3.peg.2159"/>
<dbReference type="Pfam" id="PF09683">
    <property type="entry name" value="Lactococcin_972"/>
    <property type="match status" value="1"/>
</dbReference>